<keyword evidence="2" id="KW-0347">Helicase</keyword>
<keyword evidence="2" id="KW-0378">Hydrolase</keyword>
<dbReference type="GO" id="GO:0005524">
    <property type="term" value="F:ATP binding"/>
    <property type="evidence" value="ECO:0007669"/>
    <property type="project" value="InterPro"/>
</dbReference>
<proteinExistence type="predicted"/>
<organism evidence="2">
    <name type="scientific">Salmonella typhimurium</name>
    <dbReference type="NCBI Taxonomy" id="90371"/>
    <lineage>
        <taxon>Bacteria</taxon>
        <taxon>Pseudomonadati</taxon>
        <taxon>Pseudomonadota</taxon>
        <taxon>Gammaproteobacteria</taxon>
        <taxon>Enterobacterales</taxon>
        <taxon>Enterobacteriaceae</taxon>
        <taxon>Salmonella</taxon>
    </lineage>
</organism>
<dbReference type="AlphaFoldDB" id="A0A0D3RJV0"/>
<dbReference type="Pfam" id="PF03796">
    <property type="entry name" value="DnaB_C"/>
    <property type="match status" value="1"/>
</dbReference>
<dbReference type="GO" id="GO:0006260">
    <property type="term" value="P:DNA replication"/>
    <property type="evidence" value="ECO:0007669"/>
    <property type="project" value="InterPro"/>
</dbReference>
<dbReference type="Gene3D" id="3.40.50.300">
    <property type="entry name" value="P-loop containing nucleotide triphosphate hydrolases"/>
    <property type="match status" value="1"/>
</dbReference>
<name>A0A0D3RJV0_SALTM</name>
<dbReference type="GO" id="GO:0003678">
    <property type="term" value="F:DNA helicase activity"/>
    <property type="evidence" value="ECO:0007669"/>
    <property type="project" value="InterPro"/>
</dbReference>
<keyword evidence="2" id="KW-0067">ATP-binding</keyword>
<dbReference type="EMBL" id="KP763470">
    <property type="protein sequence ID" value="AJS09945.1"/>
    <property type="molecule type" value="Genomic_DNA"/>
</dbReference>
<dbReference type="InterPro" id="IPR007694">
    <property type="entry name" value="DNA_helicase_DnaB-like_C"/>
</dbReference>
<accession>A0A0D3RJV0</accession>
<feature type="domain" description="SF4 helicase" evidence="1">
    <location>
        <begin position="190"/>
        <end position="424"/>
    </location>
</feature>
<evidence type="ECO:0000259" key="1">
    <source>
        <dbReference type="Pfam" id="PF03796"/>
    </source>
</evidence>
<geneLocation type="plasmid" evidence="2">
    <name>pSTM_Phi</name>
</geneLocation>
<dbReference type="InterPro" id="IPR027417">
    <property type="entry name" value="P-loop_NTPase"/>
</dbReference>
<protein>
    <submittedName>
        <fullName evidence="2">Replicative DNA helicase</fullName>
    </submittedName>
</protein>
<evidence type="ECO:0000313" key="2">
    <source>
        <dbReference type="EMBL" id="AJS09945.1"/>
    </source>
</evidence>
<sequence length="446" mass="50019">MTELCHTGRGLSEEFDDDFQNRLAAYFCRDHEFLTRAGDLVAPNQFSNAANAILVNMVSGYYRMYKSAPSSSAILDMLKRAKRDKTIREELFPDVVETFKRILAEKLSDTAYMVDQVATFAKSVAFDDALIKAAEMKEKGDFQGAMAIMTKVQQIGSNEATGIYDYLAESCERYKAREYESSDDYVPNSITTGIPLLDKMLYQKGWARREMVLFMGFAKSGKSTAMGEFSINATLAGYNVLYLSLEVHTSILSDRFDARLSETEMSKLVERRDDVHRKLAELGATKGIGSLWIVERPSGSMSPADLDRMLSSMKANGMVPDMVVVDYADLMRASYDLRDDRANVRSIYTDLRALYDKHNVAGITASQTNREGGASEVATMMHAADNIEKVRIADLVITINKTEEEEAKGEARLYFAGSRNQKGGVSIRVKQNLEQMRFIERILDVL</sequence>
<keyword evidence="2" id="KW-0547">Nucleotide-binding</keyword>
<dbReference type="SUPFAM" id="SSF52540">
    <property type="entry name" value="P-loop containing nucleoside triphosphate hydrolases"/>
    <property type="match status" value="1"/>
</dbReference>
<reference evidence="2" key="1">
    <citation type="journal article" date="2015" name="FEMS Microbiol. Lett.">
        <title>Characterisation of a large novel phage-like plasmid in Salmonella enterica serovar Typhimurium.</title>
        <authorList>
            <person name="Octavia S."/>
            <person name="Sara J."/>
            <person name="Lan R."/>
        </authorList>
    </citation>
    <scope>NUCLEOTIDE SEQUENCE</scope>
    <source>
        <strain evidence="2">L946</strain>
        <plasmid evidence="2">pSTM_Phi</plasmid>
    </source>
</reference>
<dbReference type="RefSeq" id="WP_023222379.1">
    <property type="nucleotide sequence ID" value="NZ_KP763470.1"/>
</dbReference>
<keyword evidence="2" id="KW-0614">Plasmid</keyword>